<evidence type="ECO:0000256" key="1">
    <source>
        <dbReference type="SAM" id="MobiDB-lite"/>
    </source>
</evidence>
<evidence type="ECO:0000313" key="3">
    <source>
        <dbReference type="Proteomes" id="UP000775213"/>
    </source>
</evidence>
<accession>A0AAV7G5P7</accession>
<evidence type="ECO:0000313" key="2">
    <source>
        <dbReference type="EMBL" id="KAH0450949.1"/>
    </source>
</evidence>
<dbReference type="Proteomes" id="UP000775213">
    <property type="component" value="Unassembled WGS sequence"/>
</dbReference>
<sequence>MDDLEHHVSNATHYIKELSSDKIYQRRSYKWFYIAKMMEGVGKSRRKIRSGGGTRKGRSGTCEHGGGKFDIFVSKLKY</sequence>
<dbReference type="EMBL" id="JAGFBR010000018">
    <property type="protein sequence ID" value="KAH0450949.1"/>
    <property type="molecule type" value="Genomic_DNA"/>
</dbReference>
<reference evidence="2 3" key="1">
    <citation type="journal article" date="2021" name="Hortic Res">
        <title>Chromosome-scale assembly of the Dendrobium chrysotoxum genome enhances the understanding of orchid evolution.</title>
        <authorList>
            <person name="Zhang Y."/>
            <person name="Zhang G.Q."/>
            <person name="Zhang D."/>
            <person name="Liu X.D."/>
            <person name="Xu X.Y."/>
            <person name="Sun W.H."/>
            <person name="Yu X."/>
            <person name="Zhu X."/>
            <person name="Wang Z.W."/>
            <person name="Zhao X."/>
            <person name="Zhong W.Y."/>
            <person name="Chen H."/>
            <person name="Yin W.L."/>
            <person name="Huang T."/>
            <person name="Niu S.C."/>
            <person name="Liu Z.J."/>
        </authorList>
    </citation>
    <scope>NUCLEOTIDE SEQUENCE [LARGE SCALE GENOMIC DNA]</scope>
    <source>
        <strain evidence="2">Lindl</strain>
    </source>
</reference>
<name>A0AAV7G5P7_DENCH</name>
<keyword evidence="3" id="KW-1185">Reference proteome</keyword>
<organism evidence="2 3">
    <name type="scientific">Dendrobium chrysotoxum</name>
    <name type="common">Orchid</name>
    <dbReference type="NCBI Taxonomy" id="161865"/>
    <lineage>
        <taxon>Eukaryota</taxon>
        <taxon>Viridiplantae</taxon>
        <taxon>Streptophyta</taxon>
        <taxon>Embryophyta</taxon>
        <taxon>Tracheophyta</taxon>
        <taxon>Spermatophyta</taxon>
        <taxon>Magnoliopsida</taxon>
        <taxon>Liliopsida</taxon>
        <taxon>Asparagales</taxon>
        <taxon>Orchidaceae</taxon>
        <taxon>Epidendroideae</taxon>
        <taxon>Malaxideae</taxon>
        <taxon>Dendrobiinae</taxon>
        <taxon>Dendrobium</taxon>
    </lineage>
</organism>
<dbReference type="AlphaFoldDB" id="A0AAV7G5P7"/>
<gene>
    <name evidence="2" type="ORF">IEQ34_021641</name>
</gene>
<proteinExistence type="predicted"/>
<protein>
    <submittedName>
        <fullName evidence="2">Uncharacterized protein</fullName>
    </submittedName>
</protein>
<feature type="region of interest" description="Disordered" evidence="1">
    <location>
        <begin position="45"/>
        <end position="67"/>
    </location>
</feature>
<comment type="caution">
    <text evidence="2">The sequence shown here is derived from an EMBL/GenBank/DDBJ whole genome shotgun (WGS) entry which is preliminary data.</text>
</comment>